<feature type="compositionally biased region" description="Low complexity" evidence="4">
    <location>
        <begin position="140"/>
        <end position="149"/>
    </location>
</feature>
<comment type="pathway">
    <text evidence="1">Protein modification; protein ubiquitination.</text>
</comment>
<sequence>MSPQSPRCSLQDLRVEMLVEIFASLPGTDLPSLTQACTKFHCILHTDSIWRQRCREEYGVRENLQNLEMIGLFQVKYDPYGLNIVMLSFHGKYARVTKITGDSHKLEIHLKRRIQLPDVEIFRNFNELARVVQEIDEQVIQEQQQQQQEDGTEEGEGHGQQSPAQPSMGESGAAASEEQPLPFVLPVGVHRKDQNYPRTCSMCFYGVDTVTGTRHGFASTRRCPGVFILIDENHFGFTWLEVKYFILFGRVQNTFQNVEAPSLQAFLKMLEDIQSGPSGRSSLHALWRFDLLTRLPTFVCFFNPLPRICSH</sequence>
<dbReference type="InterPro" id="IPR036047">
    <property type="entry name" value="F-box-like_dom_sf"/>
</dbReference>
<evidence type="ECO:0000256" key="4">
    <source>
        <dbReference type="SAM" id="MobiDB-lite"/>
    </source>
</evidence>
<keyword evidence="7" id="KW-1185">Reference proteome</keyword>
<accession>L5M3S3</accession>
<dbReference type="GO" id="GO:0031146">
    <property type="term" value="P:SCF-dependent proteasomal ubiquitin-dependent protein catabolic process"/>
    <property type="evidence" value="ECO:0007669"/>
    <property type="project" value="TreeGrafter"/>
</dbReference>
<dbReference type="eggNOG" id="ENOG502QR2A">
    <property type="taxonomic scope" value="Eukaryota"/>
</dbReference>
<evidence type="ECO:0000256" key="2">
    <source>
        <dbReference type="ARBA" id="ARBA00010611"/>
    </source>
</evidence>
<reference evidence="7" key="1">
    <citation type="journal article" date="2013" name="Science">
        <title>Comparative analysis of bat genomes provides insight into the evolution of flight and immunity.</title>
        <authorList>
            <person name="Zhang G."/>
            <person name="Cowled C."/>
            <person name="Shi Z."/>
            <person name="Huang Z."/>
            <person name="Bishop-Lilly K.A."/>
            <person name="Fang X."/>
            <person name="Wynne J.W."/>
            <person name="Xiong Z."/>
            <person name="Baker M.L."/>
            <person name="Zhao W."/>
            <person name="Tachedjian M."/>
            <person name="Zhu Y."/>
            <person name="Zhou P."/>
            <person name="Jiang X."/>
            <person name="Ng J."/>
            <person name="Yang L."/>
            <person name="Wu L."/>
            <person name="Xiao J."/>
            <person name="Feng Y."/>
            <person name="Chen Y."/>
            <person name="Sun X."/>
            <person name="Zhang Y."/>
            <person name="Marsh G.A."/>
            <person name="Crameri G."/>
            <person name="Broder C.C."/>
            <person name="Frey K.G."/>
            <person name="Wang L.F."/>
            <person name="Wang J."/>
        </authorList>
    </citation>
    <scope>NUCLEOTIDE SEQUENCE [LARGE SCALE GENOMIC DNA]</scope>
</reference>
<dbReference type="SUPFAM" id="SSF81383">
    <property type="entry name" value="F-box domain"/>
    <property type="match status" value="1"/>
</dbReference>
<dbReference type="AlphaFoldDB" id="L5M3S3"/>
<proteinExistence type="inferred from homology"/>
<dbReference type="Pfam" id="PF12937">
    <property type="entry name" value="F-box-like"/>
    <property type="match status" value="1"/>
</dbReference>
<dbReference type="InterPro" id="IPR045048">
    <property type="entry name" value="FBXO31/39"/>
</dbReference>
<gene>
    <name evidence="6" type="ORF">MDA_GLEAN10019003</name>
</gene>
<dbReference type="GO" id="GO:0016567">
    <property type="term" value="P:protein ubiquitination"/>
    <property type="evidence" value="ECO:0007669"/>
    <property type="project" value="UniProtKB-UniPathway"/>
</dbReference>
<organism evidence="6 7">
    <name type="scientific">Myotis davidii</name>
    <name type="common">David's myotis</name>
    <dbReference type="NCBI Taxonomy" id="225400"/>
    <lineage>
        <taxon>Eukaryota</taxon>
        <taxon>Metazoa</taxon>
        <taxon>Chordata</taxon>
        <taxon>Craniata</taxon>
        <taxon>Vertebrata</taxon>
        <taxon>Euteleostomi</taxon>
        <taxon>Mammalia</taxon>
        <taxon>Eutheria</taxon>
        <taxon>Laurasiatheria</taxon>
        <taxon>Chiroptera</taxon>
        <taxon>Yangochiroptera</taxon>
        <taxon>Vespertilionidae</taxon>
        <taxon>Myotis</taxon>
    </lineage>
</organism>
<dbReference type="InterPro" id="IPR001810">
    <property type="entry name" value="F-box_dom"/>
</dbReference>
<feature type="domain" description="F-box" evidence="5">
    <location>
        <begin position="7"/>
        <end position="53"/>
    </location>
</feature>
<dbReference type="PANTHER" id="PTHR10706:SF130">
    <property type="entry name" value="F-BOX ONLY PROTEIN 31"/>
    <property type="match status" value="1"/>
</dbReference>
<comment type="similarity">
    <text evidence="2">Belongs to the FBXO31 family.</text>
</comment>
<keyword evidence="3" id="KW-0833">Ubl conjugation pathway</keyword>
<evidence type="ECO:0000313" key="6">
    <source>
        <dbReference type="EMBL" id="ELK32920.1"/>
    </source>
</evidence>
<dbReference type="Proteomes" id="UP000010556">
    <property type="component" value="Unassembled WGS sequence"/>
</dbReference>
<dbReference type="Gene3D" id="1.20.1280.50">
    <property type="match status" value="1"/>
</dbReference>
<dbReference type="Pfam" id="PF12014">
    <property type="entry name" value="Cyclin_D1_bind"/>
    <property type="match status" value="1"/>
</dbReference>
<evidence type="ECO:0000313" key="7">
    <source>
        <dbReference type="Proteomes" id="UP000010556"/>
    </source>
</evidence>
<dbReference type="PROSITE" id="PS50181">
    <property type="entry name" value="FBOX"/>
    <property type="match status" value="1"/>
</dbReference>
<dbReference type="UniPathway" id="UPA00143"/>
<evidence type="ECO:0000256" key="1">
    <source>
        <dbReference type="ARBA" id="ARBA00004906"/>
    </source>
</evidence>
<feature type="region of interest" description="Disordered" evidence="4">
    <location>
        <begin position="140"/>
        <end position="175"/>
    </location>
</feature>
<name>L5M3S3_MYODS</name>
<dbReference type="GO" id="GO:0019005">
    <property type="term" value="C:SCF ubiquitin ligase complex"/>
    <property type="evidence" value="ECO:0007669"/>
    <property type="project" value="TreeGrafter"/>
</dbReference>
<evidence type="ECO:0000259" key="5">
    <source>
        <dbReference type="PROSITE" id="PS50181"/>
    </source>
</evidence>
<dbReference type="PANTHER" id="PTHR10706">
    <property type="entry name" value="F-BOX FAMILY PROTEIN"/>
    <property type="match status" value="1"/>
</dbReference>
<evidence type="ECO:0000256" key="3">
    <source>
        <dbReference type="ARBA" id="ARBA00022786"/>
    </source>
</evidence>
<protein>
    <submittedName>
        <fullName evidence="6">F-box only protein 31</fullName>
    </submittedName>
</protein>
<dbReference type="EMBL" id="KB104809">
    <property type="protein sequence ID" value="ELK32920.1"/>
    <property type="molecule type" value="Genomic_DNA"/>
</dbReference>